<feature type="non-terminal residue" evidence="1">
    <location>
        <position position="60"/>
    </location>
</feature>
<proteinExistence type="predicted"/>
<protein>
    <submittedName>
        <fullName evidence="1">Uncharacterized protein</fullName>
    </submittedName>
</protein>
<dbReference type="Proteomes" id="UP000479000">
    <property type="component" value="Unassembled WGS sequence"/>
</dbReference>
<dbReference type="EMBL" id="CADCXU010003397">
    <property type="protein sequence ID" value="CAA9995494.1"/>
    <property type="molecule type" value="Genomic_DNA"/>
</dbReference>
<evidence type="ECO:0000313" key="1">
    <source>
        <dbReference type="EMBL" id="CAA9995494.1"/>
    </source>
</evidence>
<keyword evidence="2" id="KW-1185">Reference proteome</keyword>
<evidence type="ECO:0000313" key="2">
    <source>
        <dbReference type="Proteomes" id="UP000479000"/>
    </source>
</evidence>
<gene>
    <name evidence="1" type="ORF">NTEN_LOCUS2285</name>
</gene>
<sequence length="60" mass="6899">MMIQNDLTLRPNCRRRPEGYRRMIDLLAQVGPKQSTRLLPDIKTNATMASGTIAVYIPRR</sequence>
<dbReference type="AlphaFoldDB" id="A0A6H5G013"/>
<reference evidence="1 2" key="1">
    <citation type="submission" date="2020-02" db="EMBL/GenBank/DDBJ databases">
        <authorList>
            <person name="Ferguson B K."/>
        </authorList>
    </citation>
    <scope>NUCLEOTIDE SEQUENCE [LARGE SCALE GENOMIC DNA]</scope>
</reference>
<organism evidence="1 2">
    <name type="scientific">Nesidiocoris tenuis</name>
    <dbReference type="NCBI Taxonomy" id="355587"/>
    <lineage>
        <taxon>Eukaryota</taxon>
        <taxon>Metazoa</taxon>
        <taxon>Ecdysozoa</taxon>
        <taxon>Arthropoda</taxon>
        <taxon>Hexapoda</taxon>
        <taxon>Insecta</taxon>
        <taxon>Pterygota</taxon>
        <taxon>Neoptera</taxon>
        <taxon>Paraneoptera</taxon>
        <taxon>Hemiptera</taxon>
        <taxon>Heteroptera</taxon>
        <taxon>Panheteroptera</taxon>
        <taxon>Cimicomorpha</taxon>
        <taxon>Miridae</taxon>
        <taxon>Dicyphina</taxon>
        <taxon>Nesidiocoris</taxon>
    </lineage>
</organism>
<name>A0A6H5G013_9HEMI</name>
<accession>A0A6H5G013</accession>